<organism evidence="8 9">
    <name type="scientific">Salinactinospora qingdaonensis</name>
    <dbReference type="NCBI Taxonomy" id="702744"/>
    <lineage>
        <taxon>Bacteria</taxon>
        <taxon>Bacillati</taxon>
        <taxon>Actinomycetota</taxon>
        <taxon>Actinomycetes</taxon>
        <taxon>Streptosporangiales</taxon>
        <taxon>Nocardiopsidaceae</taxon>
        <taxon>Salinactinospora</taxon>
    </lineage>
</organism>
<accession>A0ABP7GFK7</accession>
<feature type="transmembrane region" description="Helical" evidence="6">
    <location>
        <begin position="217"/>
        <end position="236"/>
    </location>
</feature>
<dbReference type="RefSeq" id="WP_344976701.1">
    <property type="nucleotide sequence ID" value="NZ_BAABDD010000042.1"/>
</dbReference>
<dbReference type="InterPro" id="IPR000620">
    <property type="entry name" value="EamA_dom"/>
</dbReference>
<dbReference type="InterPro" id="IPR050638">
    <property type="entry name" value="AA-Vitamin_Transporters"/>
</dbReference>
<feature type="transmembrane region" description="Helical" evidence="6">
    <location>
        <begin position="156"/>
        <end position="176"/>
    </location>
</feature>
<feature type="transmembrane region" description="Helical" evidence="6">
    <location>
        <begin position="188"/>
        <end position="211"/>
    </location>
</feature>
<dbReference type="EMBL" id="BAABDD010000042">
    <property type="protein sequence ID" value="GAA3764544.1"/>
    <property type="molecule type" value="Genomic_DNA"/>
</dbReference>
<name>A0ABP7GFK7_9ACTN</name>
<feature type="transmembrane region" description="Helical" evidence="6">
    <location>
        <begin position="127"/>
        <end position="144"/>
    </location>
</feature>
<feature type="transmembrane region" description="Helical" evidence="6">
    <location>
        <begin position="40"/>
        <end position="63"/>
    </location>
</feature>
<dbReference type="PANTHER" id="PTHR32322">
    <property type="entry name" value="INNER MEMBRANE TRANSPORTER"/>
    <property type="match status" value="1"/>
</dbReference>
<evidence type="ECO:0000259" key="7">
    <source>
        <dbReference type="Pfam" id="PF00892"/>
    </source>
</evidence>
<dbReference type="PANTHER" id="PTHR32322:SF2">
    <property type="entry name" value="EAMA DOMAIN-CONTAINING PROTEIN"/>
    <property type="match status" value="1"/>
</dbReference>
<evidence type="ECO:0000256" key="2">
    <source>
        <dbReference type="ARBA" id="ARBA00007362"/>
    </source>
</evidence>
<gene>
    <name evidence="8" type="ORF">GCM10022402_47170</name>
</gene>
<feature type="transmembrane region" description="Helical" evidence="6">
    <location>
        <begin position="248"/>
        <end position="265"/>
    </location>
</feature>
<comment type="subcellular location">
    <subcellularLocation>
        <location evidence="1">Membrane</location>
        <topology evidence="1">Multi-pass membrane protein</topology>
    </subcellularLocation>
</comment>
<proteinExistence type="inferred from homology"/>
<keyword evidence="9" id="KW-1185">Reference proteome</keyword>
<evidence type="ECO:0000256" key="3">
    <source>
        <dbReference type="ARBA" id="ARBA00022692"/>
    </source>
</evidence>
<feature type="domain" description="EamA" evidence="7">
    <location>
        <begin position="155"/>
        <end position="287"/>
    </location>
</feature>
<sequence>MAEPMRGDRMWAVAVAAGLWGTSALLREPLVERLPAPTIVFFEHLVIVACLLPWIGSAMVALARCGRATVLAMLVVGGGSSAVATTLFTAAFAVGDPVTPQVLQKLQPVFAVVLAMVVLGERVTPRFAYYAVPALVGTWLLAFADPLSISVGDAMAALLAVGAAVLWASGTVLGRFAGLRLSFMHVTAVRFTVALPVTLVLALGSGASLRIGAGDVVPLIGVALIPGLGALLVYYWGLSRTAASRATIAELTFPFVSALVGVTALGASLSWSQWSGAGVLLVAVTAMTLSRSSSRPSGVIDPARLTAGVSSPG</sequence>
<dbReference type="Proteomes" id="UP001500908">
    <property type="component" value="Unassembled WGS sequence"/>
</dbReference>
<keyword evidence="3 6" id="KW-0812">Transmembrane</keyword>
<protein>
    <submittedName>
        <fullName evidence="8">DMT family transporter</fullName>
    </submittedName>
</protein>
<feature type="transmembrane region" description="Helical" evidence="6">
    <location>
        <begin position="70"/>
        <end position="95"/>
    </location>
</feature>
<keyword evidence="5 6" id="KW-0472">Membrane</keyword>
<keyword evidence="4 6" id="KW-1133">Transmembrane helix</keyword>
<comment type="similarity">
    <text evidence="2">Belongs to the EamA transporter family.</text>
</comment>
<feature type="transmembrane region" description="Helical" evidence="6">
    <location>
        <begin position="101"/>
        <end position="120"/>
    </location>
</feature>
<evidence type="ECO:0000313" key="9">
    <source>
        <dbReference type="Proteomes" id="UP001500908"/>
    </source>
</evidence>
<evidence type="ECO:0000256" key="6">
    <source>
        <dbReference type="SAM" id="Phobius"/>
    </source>
</evidence>
<evidence type="ECO:0000256" key="4">
    <source>
        <dbReference type="ARBA" id="ARBA00022989"/>
    </source>
</evidence>
<dbReference type="SUPFAM" id="SSF103481">
    <property type="entry name" value="Multidrug resistance efflux transporter EmrE"/>
    <property type="match status" value="2"/>
</dbReference>
<evidence type="ECO:0000256" key="5">
    <source>
        <dbReference type="ARBA" id="ARBA00023136"/>
    </source>
</evidence>
<feature type="domain" description="EamA" evidence="7">
    <location>
        <begin position="12"/>
        <end position="142"/>
    </location>
</feature>
<reference evidence="9" key="1">
    <citation type="journal article" date="2019" name="Int. J. Syst. Evol. Microbiol.">
        <title>The Global Catalogue of Microorganisms (GCM) 10K type strain sequencing project: providing services to taxonomists for standard genome sequencing and annotation.</title>
        <authorList>
            <consortium name="The Broad Institute Genomics Platform"/>
            <consortium name="The Broad Institute Genome Sequencing Center for Infectious Disease"/>
            <person name="Wu L."/>
            <person name="Ma J."/>
        </authorList>
    </citation>
    <scope>NUCLEOTIDE SEQUENCE [LARGE SCALE GENOMIC DNA]</scope>
    <source>
        <strain evidence="9">JCM 17137</strain>
    </source>
</reference>
<comment type="caution">
    <text evidence="8">The sequence shown here is derived from an EMBL/GenBank/DDBJ whole genome shotgun (WGS) entry which is preliminary data.</text>
</comment>
<dbReference type="InterPro" id="IPR037185">
    <property type="entry name" value="EmrE-like"/>
</dbReference>
<evidence type="ECO:0000256" key="1">
    <source>
        <dbReference type="ARBA" id="ARBA00004141"/>
    </source>
</evidence>
<evidence type="ECO:0000313" key="8">
    <source>
        <dbReference type="EMBL" id="GAA3764544.1"/>
    </source>
</evidence>
<dbReference type="Pfam" id="PF00892">
    <property type="entry name" value="EamA"/>
    <property type="match status" value="2"/>
</dbReference>